<evidence type="ECO:0000256" key="1">
    <source>
        <dbReference type="SAM" id="MobiDB-lite"/>
    </source>
</evidence>
<protein>
    <submittedName>
        <fullName evidence="2">Uncharacterized protein</fullName>
    </submittedName>
</protein>
<name>A0AAD9TUC0_9ROSI</name>
<comment type="caution">
    <text evidence="2">The sequence shown here is derived from an EMBL/GenBank/DDBJ whole genome shotgun (WGS) entry which is preliminary data.</text>
</comment>
<feature type="region of interest" description="Disordered" evidence="1">
    <location>
        <begin position="33"/>
        <end position="56"/>
    </location>
</feature>
<organism evidence="2 3">
    <name type="scientific">Dipteronia dyeriana</name>
    <dbReference type="NCBI Taxonomy" id="168575"/>
    <lineage>
        <taxon>Eukaryota</taxon>
        <taxon>Viridiplantae</taxon>
        <taxon>Streptophyta</taxon>
        <taxon>Embryophyta</taxon>
        <taxon>Tracheophyta</taxon>
        <taxon>Spermatophyta</taxon>
        <taxon>Magnoliopsida</taxon>
        <taxon>eudicotyledons</taxon>
        <taxon>Gunneridae</taxon>
        <taxon>Pentapetalae</taxon>
        <taxon>rosids</taxon>
        <taxon>malvids</taxon>
        <taxon>Sapindales</taxon>
        <taxon>Sapindaceae</taxon>
        <taxon>Hippocastanoideae</taxon>
        <taxon>Acereae</taxon>
        <taxon>Dipteronia</taxon>
    </lineage>
</organism>
<dbReference type="Proteomes" id="UP001280121">
    <property type="component" value="Unassembled WGS sequence"/>
</dbReference>
<proteinExistence type="predicted"/>
<feature type="compositionally biased region" description="Polar residues" evidence="1">
    <location>
        <begin position="42"/>
        <end position="56"/>
    </location>
</feature>
<accession>A0AAD9TUC0</accession>
<evidence type="ECO:0000313" key="3">
    <source>
        <dbReference type="Proteomes" id="UP001280121"/>
    </source>
</evidence>
<sequence length="98" mass="11106">MPPSRPSKQVPTGISCGIDRSVDMVARLRHMARTNMGKRPRVSNTSKGKWVTSSQLAQNKDFRDRVSKFQKRPWIVEKGIEVPSFGETLVPEIVATRR</sequence>
<dbReference type="AlphaFoldDB" id="A0AAD9TUC0"/>
<gene>
    <name evidence="2" type="ORF">Ddye_023844</name>
</gene>
<reference evidence="2" key="1">
    <citation type="journal article" date="2023" name="Plant J.">
        <title>Genome sequences and population genomics provide insights into the demographic history, inbreeding, and mutation load of two 'living fossil' tree species of Dipteronia.</title>
        <authorList>
            <person name="Feng Y."/>
            <person name="Comes H.P."/>
            <person name="Chen J."/>
            <person name="Zhu S."/>
            <person name="Lu R."/>
            <person name="Zhang X."/>
            <person name="Li P."/>
            <person name="Qiu J."/>
            <person name="Olsen K.M."/>
            <person name="Qiu Y."/>
        </authorList>
    </citation>
    <scope>NUCLEOTIDE SEQUENCE</scope>
    <source>
        <strain evidence="2">KIB01</strain>
    </source>
</reference>
<evidence type="ECO:0000313" key="2">
    <source>
        <dbReference type="EMBL" id="KAK2642081.1"/>
    </source>
</evidence>
<keyword evidence="3" id="KW-1185">Reference proteome</keyword>
<dbReference type="EMBL" id="JANJYI010000007">
    <property type="protein sequence ID" value="KAK2642081.1"/>
    <property type="molecule type" value="Genomic_DNA"/>
</dbReference>